<gene>
    <name evidence="2" type="ORF">MNBD_BACTEROID05-1200</name>
</gene>
<dbReference type="InterPro" id="IPR041527">
    <property type="entry name" value="YhcG_N"/>
</dbReference>
<evidence type="ECO:0000259" key="1">
    <source>
        <dbReference type="PROSITE" id="PS50830"/>
    </source>
</evidence>
<name>A0A3B0TG08_9ZZZZ</name>
<evidence type="ECO:0000313" key="2">
    <source>
        <dbReference type="EMBL" id="VAW15850.1"/>
    </source>
</evidence>
<feature type="domain" description="TNase-like" evidence="1">
    <location>
        <begin position="226"/>
        <end position="328"/>
    </location>
</feature>
<dbReference type="InterPro" id="IPR016071">
    <property type="entry name" value="Staphylococal_nuclease_OB-fold"/>
</dbReference>
<dbReference type="Gene3D" id="2.40.50.90">
    <property type="match status" value="1"/>
</dbReference>
<dbReference type="SUPFAM" id="SSF50199">
    <property type="entry name" value="Staphylococcal nuclease"/>
    <property type="match status" value="1"/>
</dbReference>
<reference evidence="2" key="1">
    <citation type="submission" date="2018-06" db="EMBL/GenBank/DDBJ databases">
        <authorList>
            <person name="Zhirakovskaya E."/>
        </authorList>
    </citation>
    <scope>NUCLEOTIDE SEQUENCE</scope>
</reference>
<accession>A0A3B0TG08</accession>
<organism evidence="2">
    <name type="scientific">hydrothermal vent metagenome</name>
    <dbReference type="NCBI Taxonomy" id="652676"/>
    <lineage>
        <taxon>unclassified sequences</taxon>
        <taxon>metagenomes</taxon>
        <taxon>ecological metagenomes</taxon>
    </lineage>
</organism>
<dbReference type="AlphaFoldDB" id="A0A3B0TG08"/>
<dbReference type="Pfam" id="PF17761">
    <property type="entry name" value="DUF1016_N"/>
    <property type="match status" value="1"/>
</dbReference>
<protein>
    <recommendedName>
        <fullName evidence="1">TNase-like domain-containing protein</fullName>
    </recommendedName>
</protein>
<dbReference type="Pfam" id="PF00565">
    <property type="entry name" value="SNase"/>
    <property type="match status" value="1"/>
</dbReference>
<dbReference type="InterPro" id="IPR035437">
    <property type="entry name" value="SNase_OB-fold_sf"/>
</dbReference>
<dbReference type="PROSITE" id="PS50830">
    <property type="entry name" value="TNASE_3"/>
    <property type="match status" value="1"/>
</dbReference>
<dbReference type="EMBL" id="UOEN01000292">
    <property type="protein sequence ID" value="VAW15850.1"/>
    <property type="molecule type" value="Genomic_DNA"/>
</dbReference>
<sequence length="328" mass="37795">MSKINAIPKVIQSAYPVLLKSIQSEIKTGQEVIQRQRAQTYWKIGEKISRYLLKNESKADYGSKLFVRLAHDLGVSKSTLHQSVKFYREFPIVSARRQFNWTQIRQLLNVVDKKKRMSLLQKSAKENLTTRQLQREIKAVKQGGFWANPKAELKVQRGKLYTYQLAQAPFVSNKKGYRVVDCGFGLWRQIPAEGLDRAKVGSLVVSDQTESWFNLIPLQGSVSDLYNYRASLNYVIDGDTVVLNVDVGFRTWSKQKLRLRGINSPEISTAQGVKAKYFVQQRLTADTPIFIKTYKKDKYDRYLADIFFGSKKEFLNQTLLDQNLATIY</sequence>
<proteinExistence type="predicted"/>